<sequence>MRSSNPVLNRVDETTRLPGQGVGVADAMTVDDVVVRTVGLLLLTGVTALISWIFVPPAVWAPFALAGTALAAIVLALVISLRAITNPIPMIAYAVIEGLLLGVASRAFELVYPGIVAMAVAGTFGVFLGMALLYRARLIRATPRLARLVIGTLLGVVAIGLVNLVVYLVTGRQGLVVYSLTGEVGGWAYGFAIIAIIAGAFSFILDFDLIERSVRAGRPRRYAWLCAFGLLTGLVFLYWQLLRLLSYLRR</sequence>
<feature type="transmembrane region" description="Helical" evidence="1">
    <location>
        <begin position="222"/>
        <end position="241"/>
    </location>
</feature>
<keyword evidence="1" id="KW-1133">Transmembrane helix</keyword>
<proteinExistence type="predicted"/>
<dbReference type="Proteomes" id="UP000275865">
    <property type="component" value="Unassembled WGS sequence"/>
</dbReference>
<feature type="transmembrane region" description="Helical" evidence="1">
    <location>
        <begin position="91"/>
        <end position="108"/>
    </location>
</feature>
<name>A0A3A9Y9N5_9ACTN</name>
<organism evidence="3 5">
    <name type="scientific">Micromonospora musae</name>
    <dbReference type="NCBI Taxonomy" id="1894970"/>
    <lineage>
        <taxon>Bacteria</taxon>
        <taxon>Bacillati</taxon>
        <taxon>Actinomycetota</taxon>
        <taxon>Actinomycetes</taxon>
        <taxon>Micromonosporales</taxon>
        <taxon>Micromonosporaceae</taxon>
        <taxon>Micromonospora</taxon>
    </lineage>
</organism>
<dbReference type="PANTHER" id="PTHR41282:SF1">
    <property type="entry name" value="CONSERVED TRANSMEMBRANE PROTEIN-RELATED"/>
    <property type="match status" value="1"/>
</dbReference>
<feature type="transmembrane region" description="Helical" evidence="1">
    <location>
        <begin position="189"/>
        <end position="210"/>
    </location>
</feature>
<feature type="transmembrane region" description="Helical" evidence="1">
    <location>
        <begin position="145"/>
        <end position="169"/>
    </location>
</feature>
<evidence type="ECO:0000313" key="3">
    <source>
        <dbReference type="EMBL" id="RKN28296.1"/>
    </source>
</evidence>
<dbReference type="PANTHER" id="PTHR41282">
    <property type="entry name" value="CONSERVED TRANSMEMBRANE PROTEIN-RELATED"/>
    <property type="match status" value="1"/>
</dbReference>
<feature type="transmembrane region" description="Helical" evidence="1">
    <location>
        <begin position="60"/>
        <end position="79"/>
    </location>
</feature>
<keyword evidence="1" id="KW-0812">Transmembrane</keyword>
<dbReference type="AlphaFoldDB" id="A0A3A9Y9N5"/>
<dbReference type="RefSeq" id="WP_120673308.1">
    <property type="nucleotide sequence ID" value="NZ_RAZS01000001.1"/>
</dbReference>
<protein>
    <submittedName>
        <fullName evidence="3">Bax inhibitor-1/YccA family protein</fullName>
    </submittedName>
</protein>
<evidence type="ECO:0000313" key="5">
    <source>
        <dbReference type="Proteomes" id="UP000275865"/>
    </source>
</evidence>
<dbReference type="InterPro" id="IPR010539">
    <property type="entry name" value="BaxI_1-like"/>
</dbReference>
<dbReference type="OrthoDB" id="116480at2"/>
<evidence type="ECO:0000313" key="2">
    <source>
        <dbReference type="EMBL" id="RKN23629.1"/>
    </source>
</evidence>
<accession>A0A3A9Y9N5</accession>
<evidence type="ECO:0000256" key="1">
    <source>
        <dbReference type="SAM" id="Phobius"/>
    </source>
</evidence>
<feature type="transmembrane region" description="Helical" evidence="1">
    <location>
        <begin position="33"/>
        <end position="54"/>
    </location>
</feature>
<comment type="caution">
    <text evidence="3">The sequence shown here is derived from an EMBL/GenBank/DDBJ whole genome shotgun (WGS) entry which is preliminary data.</text>
</comment>
<keyword evidence="1" id="KW-0472">Membrane</keyword>
<dbReference type="EMBL" id="RAZS01000001">
    <property type="protein sequence ID" value="RKN23629.1"/>
    <property type="molecule type" value="Genomic_DNA"/>
</dbReference>
<reference evidence="4 5" key="1">
    <citation type="submission" date="2018-09" db="EMBL/GenBank/DDBJ databases">
        <title>Micromonospora sp. nov. MS1-9, isolated from a root of Musa sp.</title>
        <authorList>
            <person name="Kuncharoen N."/>
            <person name="Kudo T."/>
            <person name="Ohkuma M."/>
            <person name="Yuki M."/>
            <person name="Tanasupawat S."/>
        </authorList>
    </citation>
    <scope>NUCLEOTIDE SEQUENCE [LARGE SCALE GENOMIC DNA]</scope>
    <source>
        <strain evidence="3 5">MS1-9</strain>
        <strain evidence="2 4">NGC1-4</strain>
    </source>
</reference>
<dbReference type="Pfam" id="PF12811">
    <property type="entry name" value="BaxI_1"/>
    <property type="match status" value="1"/>
</dbReference>
<keyword evidence="4" id="KW-1185">Reference proteome</keyword>
<feature type="transmembrane region" description="Helical" evidence="1">
    <location>
        <begin position="114"/>
        <end position="133"/>
    </location>
</feature>
<dbReference type="Proteomes" id="UP000271548">
    <property type="component" value="Unassembled WGS sequence"/>
</dbReference>
<dbReference type="EMBL" id="RAZT01000015">
    <property type="protein sequence ID" value="RKN28296.1"/>
    <property type="molecule type" value="Genomic_DNA"/>
</dbReference>
<evidence type="ECO:0000313" key="4">
    <source>
        <dbReference type="Proteomes" id="UP000271548"/>
    </source>
</evidence>
<gene>
    <name evidence="3" type="ORF">D7044_25860</name>
    <name evidence="2" type="ORF">D7147_00770</name>
</gene>